<evidence type="ECO:0000256" key="1">
    <source>
        <dbReference type="SAM" id="Phobius"/>
    </source>
</evidence>
<comment type="caution">
    <text evidence="2">The sequence shown here is derived from an EMBL/GenBank/DDBJ whole genome shotgun (WGS) entry which is preliminary data.</text>
</comment>
<feature type="transmembrane region" description="Helical" evidence="1">
    <location>
        <begin position="205"/>
        <end position="225"/>
    </location>
</feature>
<dbReference type="Proteomes" id="UP000266975">
    <property type="component" value="Unassembled WGS sequence"/>
</dbReference>
<evidence type="ECO:0000313" key="2">
    <source>
        <dbReference type="EMBL" id="RNE48715.1"/>
    </source>
</evidence>
<protein>
    <submittedName>
        <fullName evidence="2">Uncharacterized protein</fullName>
    </submittedName>
</protein>
<gene>
    <name evidence="2" type="ORF">C5L39_05210</name>
</gene>
<proteinExistence type="predicted"/>
<dbReference type="RefSeq" id="WP_123047852.1">
    <property type="nucleotide sequence ID" value="NZ_PTJO01000004.1"/>
</dbReference>
<keyword evidence="1" id="KW-0472">Membrane</keyword>
<sequence length="226" mass="24600">MTWSLGLAAIPSGVGAAVITPEEKTPRTIGFFQDVDRALRFCAPSKTEKVPESAVLVLHSGITDYDRKWYVGELIIAGIPVGAIHQRLEIEVFQSAFGENILQIDADHEKITTTSGSVEPFDAERVRALLAELPETTKLIVVGHEETRDGVIEALEDYEPMLLDRPEVAALALQYPVVTGPVIQPVARSTGTALENQEQSPGFKISRPVIILAVALTIIVILAFMF</sequence>
<dbReference type="OrthoDB" id="4409797at2"/>
<dbReference type="AlphaFoldDB" id="A0A3M8K7I2"/>
<accession>A0A3M8K7I2</accession>
<keyword evidence="1" id="KW-0812">Transmembrane</keyword>
<keyword evidence="1" id="KW-1133">Transmembrane helix</keyword>
<dbReference type="EMBL" id="PTJO01000004">
    <property type="protein sequence ID" value="RNE48715.1"/>
    <property type="molecule type" value="Genomic_DNA"/>
</dbReference>
<organism evidence="2 3">
    <name type="scientific">Corynebacterium alimapuense</name>
    <dbReference type="NCBI Taxonomy" id="1576874"/>
    <lineage>
        <taxon>Bacteria</taxon>
        <taxon>Bacillati</taxon>
        <taxon>Actinomycetota</taxon>
        <taxon>Actinomycetes</taxon>
        <taxon>Mycobacteriales</taxon>
        <taxon>Corynebacteriaceae</taxon>
        <taxon>Corynebacterium</taxon>
    </lineage>
</organism>
<name>A0A3M8K7I2_9CORY</name>
<evidence type="ECO:0000313" key="3">
    <source>
        <dbReference type="Proteomes" id="UP000266975"/>
    </source>
</evidence>
<reference evidence="2 3" key="1">
    <citation type="submission" date="2018-02" db="EMBL/GenBank/DDBJ databases">
        <title>Corynebacterium alimpuense sp. nov., a marine obligate actinomycete isolated from sediments of Valparaiso bay, Chile.</title>
        <authorList>
            <person name="Claverias F."/>
            <person name="Gonzales-Siles L."/>
            <person name="Salva-Serra F."/>
            <person name="Inganaes E."/>
            <person name="Molin K."/>
            <person name="Cumsille A."/>
            <person name="Undabarrena A."/>
            <person name="Couve E."/>
            <person name="Moore E.R.B."/>
            <person name="Gomila M."/>
            <person name="Camara B."/>
        </authorList>
    </citation>
    <scope>NUCLEOTIDE SEQUENCE [LARGE SCALE GENOMIC DNA]</scope>
    <source>
        <strain evidence="2 3">CCUG 69366</strain>
    </source>
</reference>
<keyword evidence="3" id="KW-1185">Reference proteome</keyword>